<protein>
    <submittedName>
        <fullName evidence="2">Outer membrane autotransporter barrel domain-containing protein</fullName>
    </submittedName>
</protein>
<proteinExistence type="predicted"/>
<dbReference type="EMBL" id="ADMG01000052">
    <property type="protein sequence ID" value="EKB30167.1"/>
    <property type="molecule type" value="Genomic_DNA"/>
</dbReference>
<dbReference type="PROSITE" id="PS51208">
    <property type="entry name" value="AUTOTRANSPORTER"/>
    <property type="match status" value="1"/>
</dbReference>
<dbReference type="InterPro" id="IPR036709">
    <property type="entry name" value="Autotransporte_beta_dom_sf"/>
</dbReference>
<dbReference type="AlphaFoldDB" id="K1JR40"/>
<evidence type="ECO:0000313" key="2">
    <source>
        <dbReference type="EMBL" id="EKB30167.1"/>
    </source>
</evidence>
<dbReference type="Gene3D" id="2.40.128.130">
    <property type="entry name" value="Autotransporter beta-domain"/>
    <property type="match status" value="1"/>
</dbReference>
<dbReference type="GO" id="GO:0019867">
    <property type="term" value="C:outer membrane"/>
    <property type="evidence" value="ECO:0007669"/>
    <property type="project" value="InterPro"/>
</dbReference>
<accession>K1JR40</accession>
<dbReference type="Gene3D" id="2.160.20.20">
    <property type="match status" value="1"/>
</dbReference>
<name>K1JR40_9BURK</name>
<dbReference type="InterPro" id="IPR003991">
    <property type="entry name" value="Pertactin_virulence_factor"/>
</dbReference>
<dbReference type="Pfam" id="PF03797">
    <property type="entry name" value="Autotransporter"/>
    <property type="match status" value="1"/>
</dbReference>
<dbReference type="HOGENOM" id="CLU_002318_1_0_4"/>
<dbReference type="InterPro" id="IPR006315">
    <property type="entry name" value="OM_autotransptr_brl_dom"/>
</dbReference>
<dbReference type="eggNOG" id="COG3468">
    <property type="taxonomic scope" value="Bacteria"/>
</dbReference>
<reference evidence="2 3" key="1">
    <citation type="submission" date="2012-05" db="EMBL/GenBank/DDBJ databases">
        <title>The Genome Sequence of Sutterella wadsworthensis 2_1_59BFAA.</title>
        <authorList>
            <consortium name="The Broad Institute Genome Sequencing Platform"/>
            <person name="Earl A."/>
            <person name="Ward D."/>
            <person name="Feldgarden M."/>
            <person name="Gevers D."/>
            <person name="Daigneault M."/>
            <person name="Strauss J."/>
            <person name="Allen-Vercoe E."/>
            <person name="Walker B."/>
            <person name="Young S.K."/>
            <person name="Zeng Q."/>
            <person name="Gargeya S."/>
            <person name="Fitzgerald M."/>
            <person name="Haas B."/>
            <person name="Abouelleil A."/>
            <person name="Alvarado L."/>
            <person name="Arachchi H.M."/>
            <person name="Berlin A.M."/>
            <person name="Chapman S.B."/>
            <person name="Goldberg J."/>
            <person name="Griggs A."/>
            <person name="Gujja S."/>
            <person name="Hansen M."/>
            <person name="Howarth C."/>
            <person name="Imamovic A."/>
            <person name="Larimer J."/>
            <person name="McCowen C."/>
            <person name="Montmayeur A."/>
            <person name="Murphy C."/>
            <person name="Neiman D."/>
            <person name="Pearson M."/>
            <person name="Priest M."/>
            <person name="Roberts A."/>
            <person name="Saif S."/>
            <person name="Shea T."/>
            <person name="Sisk P."/>
            <person name="Sykes S."/>
            <person name="Wortman J."/>
            <person name="Nusbaum C."/>
            <person name="Birren B."/>
        </authorList>
    </citation>
    <scope>NUCLEOTIDE SEQUENCE [LARGE SCALE GENOMIC DNA]</scope>
    <source>
        <strain evidence="2 3">2_1_59BFAA</strain>
    </source>
</reference>
<feature type="domain" description="Autotransporter" evidence="1">
    <location>
        <begin position="607"/>
        <end position="862"/>
    </location>
</feature>
<evidence type="ECO:0000259" key="1">
    <source>
        <dbReference type="PROSITE" id="PS51208"/>
    </source>
</evidence>
<dbReference type="NCBIfam" id="TIGR01414">
    <property type="entry name" value="autotrans_barl"/>
    <property type="match status" value="1"/>
</dbReference>
<organism evidence="2 3">
    <name type="scientific">Sutterella wadsworthensis 2_1_59BFAA</name>
    <dbReference type="NCBI Taxonomy" id="742823"/>
    <lineage>
        <taxon>Bacteria</taxon>
        <taxon>Pseudomonadati</taxon>
        <taxon>Pseudomonadota</taxon>
        <taxon>Betaproteobacteria</taxon>
        <taxon>Burkholderiales</taxon>
        <taxon>Sutterellaceae</taxon>
        <taxon>Sutterella</taxon>
    </lineage>
</organism>
<dbReference type="SMART" id="SM00869">
    <property type="entry name" value="Autotransporter"/>
    <property type="match status" value="1"/>
</dbReference>
<sequence length="862" mass="91089">MPSATFGLFVNSSTVEAKKLTVGVESYESTVTSGVFALVGDLSAETLTINVKAAEEVDPDVESIGNASPAFDYSEGTYGLYAQDSTVETGNMNIVLDATNSPSAKGISSSVGSLATNNLSIRVNAQNVSGDDYQAVGLEATEAKVSVTEAMNVMVESRNSKYAKGVSLKDGELTAGDVSITVKGQADPGSNYKADGFLSDESTVTTGSLNISVTNTDKASGIVLGDKVTMTVNDLTILAKSDDRVGVGIDTHAEATEKSTLVVTGRTDIRAEGVMARGLALEYAGTEFNGEARIEASGKQSAVGVWAGTRTLVDFNDHAVIKTTATGGEEYEGDSRAVFVENGDPDGEATVRFYNGAEIVSDGYAFYGDGKGTSANIYLWSHEDTVTNIVGDVYMTQKAMADMNLSEGGTFTGATSGDGLIYVKLDNGARWNVTEESSVTSLTLTEQRDGKSALLSFASADATLNVKDRLTIGSGTTVVEMNKLPATGESYITFVEANFINMSSGKINAVMSGDFNDAYTGSTSDAVNAAANAILGDDLSNSVTNVYFEEGRLAGAVEASRNDDGTFTVVQKANEKIEAVKTLSVLSALQWRHDMNDLMKRMGELRTSPEGIGGWVRVYGSEQAHDGIDMKNASVQVGADADVGMGWKAGAAFSYTDGSSDMTAGSADHKACGLAAYGTWLGEGGHFVDLIAKVSRVETDYGIKGTSGRFENNAFSLSAEYGRHFELAGGAFVEPQVEVTWGRIMGDDFLNSEGVRIEQDDFDSLIGRMGVRAGFNFPKDKGLVYARASVLHDFKGESEAVASLGAKSVRMSDDIGGTWGEFGVGANFRLTPATYTYVDLERTTGGEVSEMWRWNVGVRHVF</sequence>
<keyword evidence="3" id="KW-1185">Reference proteome</keyword>
<dbReference type="InterPro" id="IPR012332">
    <property type="entry name" value="Autotransporter_pectin_lyase_C"/>
</dbReference>
<dbReference type="PATRIC" id="fig|742823.3.peg.2240"/>
<dbReference type="STRING" id="742823.HMPREF9465_02233"/>
<dbReference type="PRINTS" id="PR01484">
    <property type="entry name" value="PRTACTNFAMLY"/>
</dbReference>
<dbReference type="SUPFAM" id="SSF103515">
    <property type="entry name" value="Autotransporter"/>
    <property type="match status" value="1"/>
</dbReference>
<evidence type="ECO:0000313" key="3">
    <source>
        <dbReference type="Proteomes" id="UP000005835"/>
    </source>
</evidence>
<dbReference type="Proteomes" id="UP000005835">
    <property type="component" value="Unassembled WGS sequence"/>
</dbReference>
<comment type="caution">
    <text evidence="2">The sequence shown here is derived from an EMBL/GenBank/DDBJ whole genome shotgun (WGS) entry which is preliminary data.</text>
</comment>
<dbReference type="InterPro" id="IPR005546">
    <property type="entry name" value="Autotransporte_beta"/>
</dbReference>
<gene>
    <name evidence="2" type="ORF">HMPREF9465_02233</name>
</gene>